<dbReference type="InterPro" id="IPR050309">
    <property type="entry name" value="Type-B_Carboxylest/Lipase"/>
</dbReference>
<dbReference type="InterPro" id="IPR029058">
    <property type="entry name" value="AB_hydrolase_fold"/>
</dbReference>
<evidence type="ECO:0000313" key="3">
    <source>
        <dbReference type="EMBL" id="OUE01487.1"/>
    </source>
</evidence>
<reference evidence="3 4" key="1">
    <citation type="submission" date="2016-08" db="EMBL/GenBank/DDBJ databases">
        <title>Genome sequence of Clavibacter michiganensis subsp. michiganensis strain CASJ007.</title>
        <authorList>
            <person name="Thapa S.P."/>
            <person name="Coaker G."/>
        </authorList>
    </citation>
    <scope>NUCLEOTIDE SEQUENCE [LARGE SCALE GENOMIC DNA]</scope>
    <source>
        <strain evidence="3">CASJ007</strain>
    </source>
</reference>
<dbReference type="Pfam" id="PF00135">
    <property type="entry name" value="COesterase"/>
    <property type="match status" value="1"/>
</dbReference>
<keyword evidence="4" id="KW-1185">Reference proteome</keyword>
<comment type="caution">
    <text evidence="3">The sequence shown here is derived from an EMBL/GenBank/DDBJ whole genome shotgun (WGS) entry which is preliminary data.</text>
</comment>
<sequence length="587" mass="62858">MSAFSPPCGPVVGWTDGDVVRATGIPYATAARFAPPVPHPDWTEPRAATSWAPACPQPPMEELDAVLGSFAGLAVDEDCLRVSVTMPRDVRPDDALPVMVWIHGGSYVSGAGDVPIMDPAPLVAEQRVVVVTVTYRLGLLGYLGDGRDRPANLGLLDQLEAFRWVARNIRAFGGDPDRVTAFGQSAGGDAVAHLLAVPEAAGLFRRAIVQSAPLGISRGRRRMAAAMARASRGLTAEMPVAEVLARQAEVERAAVPFGLLGAMPFGTQYGHAPLPPESGIDAAWDAAAPGVDVLIGNTAEEARLFLPGIPWLTRLTRLPVAGPLVRRAAVAAVTGIVYGVPGRRFARRHARAGGTAHRYVIRWSAPGSPFGAAHTVDLPLLFGDEEAWRGAGLLGGADWEGIQRDARRVRQVWGDFARGRIPTRQLIRACWSCGACAAELPTSEQVVDGRGDHVRIRHGHHVLGVRCRDPRALLEGRRGRPVRAHEVAPLAAGERARGRARDHAHGDDGERGGGSDEPREARKQVPLLRGGRARRPHRAGGVGGRREERLRQAGQRDPVQPPQKPEPRERTSRAACVAKPMRAAREA</sequence>
<dbReference type="SUPFAM" id="SSF53474">
    <property type="entry name" value="alpha/beta-Hydrolases"/>
    <property type="match status" value="1"/>
</dbReference>
<dbReference type="PANTHER" id="PTHR11559">
    <property type="entry name" value="CARBOXYLESTERASE"/>
    <property type="match status" value="1"/>
</dbReference>
<evidence type="ECO:0000313" key="4">
    <source>
        <dbReference type="Proteomes" id="UP000195062"/>
    </source>
</evidence>
<accession>A0A251XH07</accession>
<feature type="compositionally biased region" description="Basic and acidic residues" evidence="1">
    <location>
        <begin position="494"/>
        <end position="523"/>
    </location>
</feature>
<feature type="region of interest" description="Disordered" evidence="1">
    <location>
        <begin position="478"/>
        <end position="587"/>
    </location>
</feature>
<evidence type="ECO:0000256" key="1">
    <source>
        <dbReference type="SAM" id="MobiDB-lite"/>
    </source>
</evidence>
<dbReference type="AlphaFoldDB" id="A0A251XH07"/>
<dbReference type="InterPro" id="IPR002018">
    <property type="entry name" value="CarbesteraseB"/>
</dbReference>
<dbReference type="EMBL" id="MDHH01000003">
    <property type="protein sequence ID" value="OUE01487.1"/>
    <property type="molecule type" value="Genomic_DNA"/>
</dbReference>
<dbReference type="Proteomes" id="UP000195062">
    <property type="component" value="Unassembled WGS sequence"/>
</dbReference>
<organism evidence="3 4">
    <name type="scientific">Clavibacter michiganensis subsp. michiganensis</name>
    <dbReference type="NCBI Taxonomy" id="33013"/>
    <lineage>
        <taxon>Bacteria</taxon>
        <taxon>Bacillati</taxon>
        <taxon>Actinomycetota</taxon>
        <taxon>Actinomycetes</taxon>
        <taxon>Micrococcales</taxon>
        <taxon>Microbacteriaceae</taxon>
        <taxon>Clavibacter</taxon>
    </lineage>
</organism>
<name>A0A251XH07_CLAMM</name>
<proteinExistence type="predicted"/>
<protein>
    <submittedName>
        <fullName evidence="3">Para-nitrobenzyl esterase</fullName>
    </submittedName>
</protein>
<evidence type="ECO:0000259" key="2">
    <source>
        <dbReference type="Pfam" id="PF00135"/>
    </source>
</evidence>
<feature type="domain" description="Carboxylesterase type B" evidence="2">
    <location>
        <begin position="23"/>
        <end position="307"/>
    </location>
</feature>
<dbReference type="Gene3D" id="3.40.50.1820">
    <property type="entry name" value="alpha/beta hydrolase"/>
    <property type="match status" value="1"/>
</dbReference>
<gene>
    <name evidence="3" type="primary">pnbA_1</name>
    <name evidence="3" type="ORF">CMMCAS07_14350</name>
</gene>